<keyword evidence="1" id="KW-1133">Transmembrane helix</keyword>
<feature type="domain" description="Bacterial repeat" evidence="2">
    <location>
        <begin position="448"/>
        <end position="491"/>
    </location>
</feature>
<dbReference type="EMBL" id="CP010070">
    <property type="protein sequence ID" value="AIZ57041.1"/>
    <property type="molecule type" value="Genomic_DNA"/>
</dbReference>
<dbReference type="Pfam" id="PF18998">
    <property type="entry name" value="Flg_new_2"/>
    <property type="match status" value="5"/>
</dbReference>
<proteinExistence type="predicted"/>
<organism evidence="3 4">
    <name type="scientific">Candidatus Methanoplasma termitum</name>
    <dbReference type="NCBI Taxonomy" id="1577791"/>
    <lineage>
        <taxon>Archaea</taxon>
        <taxon>Methanobacteriati</taxon>
        <taxon>Thermoplasmatota</taxon>
        <taxon>Thermoplasmata</taxon>
        <taxon>Methanomassiliicoccales</taxon>
        <taxon>Methanomassiliicoccaceae</taxon>
        <taxon>Candidatus Methanoplasma</taxon>
    </lineage>
</organism>
<protein>
    <recommendedName>
        <fullName evidence="2">Bacterial repeat domain-containing protein</fullName>
    </recommendedName>
</protein>
<feature type="domain" description="Bacterial repeat" evidence="2">
    <location>
        <begin position="899"/>
        <end position="948"/>
    </location>
</feature>
<evidence type="ECO:0000313" key="3">
    <source>
        <dbReference type="EMBL" id="AIZ57041.1"/>
    </source>
</evidence>
<feature type="transmembrane region" description="Helical" evidence="1">
    <location>
        <begin position="1470"/>
        <end position="1492"/>
    </location>
</feature>
<keyword evidence="1" id="KW-0812">Transmembrane</keyword>
<name>A0A0A7LHQ9_9ARCH</name>
<dbReference type="Proteomes" id="UP000030787">
    <property type="component" value="Chromosome"/>
</dbReference>
<dbReference type="STRING" id="1577791.Mpt1_c11790"/>
<feature type="domain" description="Bacterial repeat" evidence="2">
    <location>
        <begin position="73"/>
        <end position="127"/>
    </location>
</feature>
<accession>A0A0A7LHQ9</accession>
<dbReference type="KEGG" id="mear:Mpt1_c11790"/>
<feature type="domain" description="Bacterial repeat" evidence="2">
    <location>
        <begin position="1408"/>
        <end position="1433"/>
    </location>
</feature>
<dbReference type="HOGENOM" id="CLU_248359_0_0_2"/>
<gene>
    <name evidence="3" type="ORF">Mpt1_c11790</name>
</gene>
<dbReference type="InterPro" id="IPR044060">
    <property type="entry name" value="Bacterial_rp_domain"/>
</dbReference>
<feature type="domain" description="Bacterial repeat" evidence="2">
    <location>
        <begin position="538"/>
        <end position="581"/>
    </location>
</feature>
<evidence type="ECO:0000259" key="2">
    <source>
        <dbReference type="Pfam" id="PF18998"/>
    </source>
</evidence>
<sequence>MYTFQGWSGEASGAVNLTKTVAAATKYTALYYDPLTQAIVTLMPDPTAITPAFTLNQGGNVPYTTNGSGRDFIVAKGASFSITATQTEGAYTFVNWTKGGTEVGTNLTETITAGVAGPTTYVAQYKLDGYVFVTLVSNITGLSPAFTLTQGGSPVAGDFSTGEWRFSVDPTMKFEITAPTTAGTSPVYTLQGWSGEASGVATVEKGLIIGNTTYTALYYDASAKVIVTLVSSPTAANPAFTMTQASNSVPYTVNPAGGMDFAVTKNTNFTATAPMSSGIYTLQGWSGMPSGTATLTTQVAAAKTFTALYYDANAQVLVTLVSSPTAANPAFTLSQGGNVPYTVNPAGGMDFAVTKGVDFTATAPTTSGTSPVYTLQGWSGEPSGTATLTKQVSTATTFTALYYDASAKVIVTLVSSPSTINPLFTLSQSGNVPYTVNPAGGMDFAVTKNVDFTITAPPASGYVFQGWAGGASGVAAMTTQVAAAKTFTALYYNATTTVIVTLQANIAGISPELTLSQNSNPVLYTINTAGGRDFAVLKNTDFTATASPLSGYTLLGWAGELSGTTSITKQVATATTYTAIYYNSTYSLITLKANITAIDPDFTLSVAGTDLPSVKVAGGGRQFVVPMNSPYALLAPMVTGYALQGWEGGTSSVAIAAMPGTTQPTVTHVALYYNTATHALVTLKADPSSLSPAFTVTQDSASIPFTLNQVSGRDFAVEMNKDFTATAPTSATSSTSVVYTLLGWEGKIMGVADLVAQVSAPGTTLTAIYYDPLTQALVTINASPDTLNPVFIVNQNSKALLSVLPATGNGRVFAILKAADFAMTAPSVSGYTFKYWMDNTSTDNPRTITANTVTGATTYTAYYLSNSGTVTLTLNSYPGEGGTFEYRLAGTTAWISYTGTVSFNTGSVVEVQTTPAADYVFRFWNDSTTDNPKTVTMSANTTLTAYFLSTDPTKISEITLTASPTGAGTFTWSLPGMTVAQTYSAPFLVNKTDDLTVITAQATGYTFRFWEDASLSATRHVGPQATNVTFIAYFLGSDTVTVTLTTDPAGAGTFTWSLPGMTVNQTYSAPFKVNKVDDLTVITTAKTGYTFQYWEDASTSTTRHVGPQAANVTFTAYFLAPNAYTLTLNSYPVGAGSFQYSVDGGASWMNYTGPVKLNPNTVVQIQIPTDPDYTFRWWNDAKTDNPRTVTMSSNVTLTAYFLSTDPTKIAEITLVASPAGAGTFTWSLPGMTTVMPYSSPFLVNKTDSFTVNTTRTGEYSFMSWEDGSKNATRNIGPQSANKTFTAYFEINVKVYYITATADGNSNISPSGKVEVPGGIDKTFRFYANEGYTITSVIVDGRPIDQAQVSSGSYTFYSVNMNHTIDVISAVALNNSVTLTIDVVEKDRGVAEYSIDGSAFAKYTIPVTFSAGSDVNVRAVAEGGYHFDSWEPSSVARIPALSFDNASSSISLKLHFAPDSDTSRVGLDLSLLLWILIAIVLLIIIALLIWWFAVAAKRRKKEEEEEKQ</sequence>
<keyword evidence="1" id="KW-0472">Membrane</keyword>
<reference evidence="3 4" key="1">
    <citation type="journal article" date="2014" name="Appl. Environ. Microbiol.">
        <title>Comparative Genome Analysis of 'Candidatus Methanoplasma termitum' Indicates a New Mode of Energy Metabolism in the Seventh Order of Methanogens.</title>
        <authorList>
            <person name="Lang K."/>
            <person name="Schuldes J."/>
            <person name="Klingl A."/>
            <person name="Poehlein A."/>
            <person name="Daniel R."/>
            <person name="Brune A."/>
        </authorList>
    </citation>
    <scope>NUCLEOTIDE SEQUENCE [LARGE SCALE GENOMIC DNA]</scope>
    <source>
        <strain evidence="4">Mpt1</strain>
    </source>
</reference>
<evidence type="ECO:0000256" key="1">
    <source>
        <dbReference type="SAM" id="Phobius"/>
    </source>
</evidence>
<keyword evidence="4" id="KW-1185">Reference proteome</keyword>
<evidence type="ECO:0000313" key="4">
    <source>
        <dbReference type="Proteomes" id="UP000030787"/>
    </source>
</evidence>